<evidence type="ECO:0000256" key="2">
    <source>
        <dbReference type="SAM" id="Phobius"/>
    </source>
</evidence>
<accession>A0A1G9DEG5</accession>
<keyword evidence="4" id="KW-1185">Reference proteome</keyword>
<feature type="region of interest" description="Disordered" evidence="1">
    <location>
        <begin position="234"/>
        <end position="262"/>
    </location>
</feature>
<feature type="transmembrane region" description="Helical" evidence="2">
    <location>
        <begin position="191"/>
        <end position="211"/>
    </location>
</feature>
<feature type="transmembrane region" description="Helical" evidence="2">
    <location>
        <begin position="131"/>
        <end position="155"/>
    </location>
</feature>
<dbReference type="STRING" id="417292.SAMN05421806_109177"/>
<protein>
    <submittedName>
        <fullName evidence="3">DMSO/TMAO reductase YedYZ, heme-binding membrane subunit</fullName>
    </submittedName>
</protein>
<name>A0A1G9DEG5_9ACTN</name>
<feature type="compositionally biased region" description="Low complexity" evidence="1">
    <location>
        <begin position="388"/>
        <end position="401"/>
    </location>
</feature>
<feature type="transmembrane region" description="Helical" evidence="2">
    <location>
        <begin position="46"/>
        <end position="69"/>
    </location>
</feature>
<keyword evidence="2" id="KW-1133">Transmembrane helix</keyword>
<keyword evidence="2" id="KW-0812">Transmembrane</keyword>
<evidence type="ECO:0000313" key="3">
    <source>
        <dbReference type="EMBL" id="SDK62194.1"/>
    </source>
</evidence>
<gene>
    <name evidence="3" type="ORF">SAMN05421806_109177</name>
</gene>
<sequence>MNPLTPHSRTPRSSPGPGRAARGALTGAVLLLIPLVVVAGSDAFRAALDFTTGVLCLVALTCSIAWGLVASDRLFLSPKQRLLAQGVHRATAIAALGFLLLHGTVKLVLDHVSALGALVPFGLGVTGTDGLIGFGALAGLLMIVAGVTGALRSSFASPARIAGRWRALHMLAYPAWCSALVHGLYAGRAPSTWVVVLYCLCLAGVAGALALRAAPLPVKRKVAARVLALLNRQPAPDRGEPVETPRREGPLPGMSGVPGAGGLSAAGGLSGAGGLPGLGALGQAAEPAASRPQLPSQTGGSRPSYAEETRRYETEPRLYGEETRLYEEATRSYEERPRAGDGMAAAYRAVSSAPGARPLPLQEEEHSGRWPSPSPPPPGEAARPVVMPAASPASSSPASSSYDTGPVPVYDTGSVPTVGGTGSVPTVGDTGSVPTVAPGPVPTADPAAAPPSVPDRSSEVPFYVTSDPYDTGSTPTYGSGPIAPYDTGQTPPAPLYEAPTEPIAAPLASPIASPVAGPLASPLGNPVAGPLGYPVPAPGPAPAPGPGPSPFEAPAAGEPWSAPGAPSTGGRR</sequence>
<feature type="transmembrane region" description="Helical" evidence="2">
    <location>
        <begin position="90"/>
        <end position="109"/>
    </location>
</feature>
<evidence type="ECO:0000256" key="1">
    <source>
        <dbReference type="SAM" id="MobiDB-lite"/>
    </source>
</evidence>
<dbReference type="Proteomes" id="UP000199155">
    <property type="component" value="Unassembled WGS sequence"/>
</dbReference>
<feature type="compositionally biased region" description="Pro residues" evidence="1">
    <location>
        <begin position="437"/>
        <end position="453"/>
    </location>
</feature>
<feature type="compositionally biased region" description="Polar residues" evidence="1">
    <location>
        <begin position="1"/>
        <end position="13"/>
    </location>
</feature>
<evidence type="ECO:0000313" key="4">
    <source>
        <dbReference type="Proteomes" id="UP000199155"/>
    </source>
</evidence>
<organism evidence="3 4">
    <name type="scientific">Streptomyces indicus</name>
    <dbReference type="NCBI Taxonomy" id="417292"/>
    <lineage>
        <taxon>Bacteria</taxon>
        <taxon>Bacillati</taxon>
        <taxon>Actinomycetota</taxon>
        <taxon>Actinomycetes</taxon>
        <taxon>Kitasatosporales</taxon>
        <taxon>Streptomycetaceae</taxon>
        <taxon>Streptomyces</taxon>
    </lineage>
</organism>
<feature type="compositionally biased region" description="Pro residues" evidence="1">
    <location>
        <begin position="533"/>
        <end position="551"/>
    </location>
</feature>
<feature type="transmembrane region" description="Helical" evidence="2">
    <location>
        <begin position="20"/>
        <end position="40"/>
    </location>
</feature>
<keyword evidence="2" id="KW-0472">Membrane</keyword>
<reference evidence="3 4" key="1">
    <citation type="submission" date="2016-10" db="EMBL/GenBank/DDBJ databases">
        <authorList>
            <person name="de Groot N.N."/>
        </authorList>
    </citation>
    <scope>NUCLEOTIDE SEQUENCE [LARGE SCALE GENOMIC DNA]</scope>
    <source>
        <strain evidence="3 4">CGMCC 4.5727</strain>
    </source>
</reference>
<feature type="compositionally biased region" description="Low complexity" evidence="1">
    <location>
        <begin position="411"/>
        <end position="436"/>
    </location>
</feature>
<feature type="transmembrane region" description="Helical" evidence="2">
    <location>
        <begin position="167"/>
        <end position="185"/>
    </location>
</feature>
<feature type="compositionally biased region" description="Basic and acidic residues" evidence="1">
    <location>
        <begin position="305"/>
        <end position="339"/>
    </location>
</feature>
<dbReference type="AlphaFoldDB" id="A0A1G9DEG5"/>
<dbReference type="EMBL" id="FNFF01000009">
    <property type="protein sequence ID" value="SDK62194.1"/>
    <property type="molecule type" value="Genomic_DNA"/>
</dbReference>
<feature type="compositionally biased region" description="Basic and acidic residues" evidence="1">
    <location>
        <begin position="235"/>
        <end position="249"/>
    </location>
</feature>
<proteinExistence type="predicted"/>
<feature type="region of interest" description="Disordered" evidence="1">
    <location>
        <begin position="283"/>
        <end position="499"/>
    </location>
</feature>
<feature type="region of interest" description="Disordered" evidence="1">
    <location>
        <begin position="1"/>
        <end position="20"/>
    </location>
</feature>
<feature type="region of interest" description="Disordered" evidence="1">
    <location>
        <begin position="514"/>
        <end position="572"/>
    </location>
</feature>